<reference evidence="1 2" key="1">
    <citation type="submission" date="2016-06" db="EMBL/GenBank/DDBJ databases">
        <authorList>
            <person name="Kjaerup R.B."/>
            <person name="Dalgaard T.S."/>
            <person name="Juul-Madsen H.R."/>
        </authorList>
    </citation>
    <scope>NUCLEOTIDE SEQUENCE [LARGE SCALE GENOMIC DNA]</scope>
</reference>
<name>A0A1B2ICB6_9CAUD</name>
<protein>
    <submittedName>
        <fullName evidence="1">Putative virion structural protein</fullName>
    </submittedName>
</protein>
<dbReference type="GeneID" id="29061655"/>
<dbReference type="Proteomes" id="UP000201594">
    <property type="component" value="Segment"/>
</dbReference>
<gene>
    <name evidence="1" type="ORF">EARLPHILLIPIV_51</name>
</gene>
<dbReference type="Pfam" id="PF23971">
    <property type="entry name" value="Phage_TTP_15"/>
    <property type="match status" value="1"/>
</dbReference>
<proteinExistence type="predicted"/>
<dbReference type="OrthoDB" id="4189at10239"/>
<evidence type="ECO:0000313" key="1">
    <source>
        <dbReference type="EMBL" id="ANZ48901.1"/>
    </source>
</evidence>
<evidence type="ECO:0000313" key="2">
    <source>
        <dbReference type="Proteomes" id="UP000201594"/>
    </source>
</evidence>
<organism evidence="1 2">
    <name type="scientific">Erwinia phage vB_EamM_EarlPhillipIV</name>
    <dbReference type="NCBI Taxonomy" id="1883372"/>
    <lineage>
        <taxon>Viruses</taxon>
        <taxon>Duplodnaviria</taxon>
        <taxon>Heunggongvirae</taxon>
        <taxon>Uroviricota</taxon>
        <taxon>Caudoviricetes</taxon>
        <taxon>Chimalliviridae</taxon>
        <taxon>Derbicusvirus</taxon>
        <taxon>Derbicusvirus derbicus</taxon>
    </lineage>
</organism>
<accession>A0A1B2ICB6</accession>
<sequence length="406" mass="46302">MADYKQQAEIEALRKETSDATGEGAEIPSLASYLESRTSTTNPVTPYNLNDELTTWKNRIGLSKGMGIAAQRLTNPLMGFNHRMANNPLPVNREYGGVSFIVRPDLNLDYNNISQSRRFANMCAQDTASLDYSILAALDPLFPFGFAANDEPMLGKPFRPEVPFDNLQAFIPLLSSSLVSFSGPPDNSVDSWLSNEGIEREQWGIVDSTWEVNYAYSGSTTFNNMVGNPIMKMMTVWLEYMAGVRKGRFKPRIINSIQRRIDYQSRIYTINYDSLGNIQRFTCGCIMWPTNNNAGAMASVDNTKPQLSDDVTITINWQMIGARYDDPLYMDMFNRTVAIFNPDMIPDPNYDEFMPIGASFLRKLEMHELPLFNYYGYPRIDTIRRQLSWWVYQTDYEYVLKQAGLL</sequence>
<dbReference type="KEGG" id="vg:29061655"/>
<dbReference type="InterPro" id="IPR057582">
    <property type="entry name" value="Phage_TTP_15"/>
</dbReference>
<dbReference type="RefSeq" id="YP_009278363.1">
    <property type="nucleotide sequence ID" value="NC_031007.1"/>
</dbReference>
<dbReference type="EMBL" id="KX397367">
    <property type="protein sequence ID" value="ANZ48901.1"/>
    <property type="molecule type" value="Genomic_DNA"/>
</dbReference>